<evidence type="ECO:0000256" key="5">
    <source>
        <dbReference type="ARBA" id="ARBA00022989"/>
    </source>
</evidence>
<feature type="transmembrane region" description="Helical" evidence="7">
    <location>
        <begin position="178"/>
        <end position="199"/>
    </location>
</feature>
<keyword evidence="3" id="KW-1003">Cell membrane</keyword>
<keyword evidence="9" id="KW-1185">Reference proteome</keyword>
<evidence type="ECO:0000256" key="6">
    <source>
        <dbReference type="ARBA" id="ARBA00023136"/>
    </source>
</evidence>
<feature type="transmembrane region" description="Helical" evidence="7">
    <location>
        <begin position="109"/>
        <end position="130"/>
    </location>
</feature>
<dbReference type="NCBIfam" id="TIGR00427">
    <property type="entry name" value="NAAT family transporter"/>
    <property type="match status" value="1"/>
</dbReference>
<dbReference type="EMBL" id="RKQZ01000001">
    <property type="protein sequence ID" value="RPF22682.1"/>
    <property type="molecule type" value="Genomic_DNA"/>
</dbReference>
<comment type="caution">
    <text evidence="8">The sequence shown here is derived from an EMBL/GenBank/DDBJ whole genome shotgun (WGS) entry which is preliminary data.</text>
</comment>
<reference evidence="8 9" key="1">
    <citation type="submission" date="2018-11" db="EMBL/GenBank/DDBJ databases">
        <title>Sequencing the genomes of 1000 actinobacteria strains.</title>
        <authorList>
            <person name="Klenk H.-P."/>
        </authorList>
    </citation>
    <scope>NUCLEOTIDE SEQUENCE [LARGE SCALE GENOMIC DNA]</scope>
    <source>
        <strain evidence="8 9">DSM 15700</strain>
    </source>
</reference>
<evidence type="ECO:0000256" key="2">
    <source>
        <dbReference type="ARBA" id="ARBA00009784"/>
    </source>
</evidence>
<keyword evidence="5 7" id="KW-1133">Transmembrane helix</keyword>
<feature type="transmembrane region" description="Helical" evidence="7">
    <location>
        <begin position="6"/>
        <end position="31"/>
    </location>
</feature>
<dbReference type="PANTHER" id="PTHR33508:SF1">
    <property type="entry name" value="UPF0056 MEMBRANE PROTEIN YHCE"/>
    <property type="match status" value="1"/>
</dbReference>
<evidence type="ECO:0000313" key="9">
    <source>
        <dbReference type="Proteomes" id="UP000280501"/>
    </source>
</evidence>
<keyword evidence="6 7" id="KW-0472">Membrane</keyword>
<evidence type="ECO:0000256" key="7">
    <source>
        <dbReference type="RuleBase" id="RU362048"/>
    </source>
</evidence>
<gene>
    <name evidence="8" type="ORF">EDD34_3353</name>
</gene>
<evidence type="ECO:0000256" key="1">
    <source>
        <dbReference type="ARBA" id="ARBA00004651"/>
    </source>
</evidence>
<dbReference type="RefSeq" id="WP_123815561.1">
    <property type="nucleotide sequence ID" value="NZ_RKQZ01000001.1"/>
</dbReference>
<dbReference type="InterPro" id="IPR002771">
    <property type="entry name" value="Multi_antbiot-R_MarC"/>
</dbReference>
<dbReference type="PANTHER" id="PTHR33508">
    <property type="entry name" value="UPF0056 MEMBRANE PROTEIN YHCE"/>
    <property type="match status" value="1"/>
</dbReference>
<organism evidence="8 9">
    <name type="scientific">Myceligenerans xiligouense</name>
    <dbReference type="NCBI Taxonomy" id="253184"/>
    <lineage>
        <taxon>Bacteria</taxon>
        <taxon>Bacillati</taxon>
        <taxon>Actinomycetota</taxon>
        <taxon>Actinomycetes</taxon>
        <taxon>Micrococcales</taxon>
        <taxon>Promicromonosporaceae</taxon>
        <taxon>Myceligenerans</taxon>
    </lineage>
</organism>
<feature type="transmembrane region" description="Helical" evidence="7">
    <location>
        <begin position="136"/>
        <end position="157"/>
    </location>
</feature>
<evidence type="ECO:0000256" key="4">
    <source>
        <dbReference type="ARBA" id="ARBA00022692"/>
    </source>
</evidence>
<name>A0A3N4ZB62_9MICO</name>
<accession>A0A3N4ZB62</accession>
<comment type="similarity">
    <text evidence="2 7">Belongs to the UPF0056 (MarC) family.</text>
</comment>
<dbReference type="GO" id="GO:0005886">
    <property type="term" value="C:plasma membrane"/>
    <property type="evidence" value="ECO:0007669"/>
    <property type="project" value="UniProtKB-SubCell"/>
</dbReference>
<dbReference type="OrthoDB" id="21094at2"/>
<comment type="subcellular location">
    <subcellularLocation>
        <location evidence="1 7">Cell membrane</location>
        <topology evidence="1 7">Multi-pass membrane protein</topology>
    </subcellularLocation>
</comment>
<proteinExistence type="inferred from homology"/>
<sequence length="208" mass="21955">MNELLALFATVFVTLFVIMDPPGTVPVFLGLTSSMDHKRRNRAARQAILVSFLVVVIFAVFGKYVLAYMGISLPALRAAGGLLLLFVAMELLTGKAEEPSASANTNVAMVPLGTPLLAGPGTIVATMVFVEEHADLASWAVIGAGVVAVHVCVWLSMRFANIIQRVLRDDGVTLVTRIAGVLLAAIAVQMIATAVTQFVTDPAVLTGH</sequence>
<dbReference type="Pfam" id="PF01914">
    <property type="entry name" value="MarC"/>
    <property type="match status" value="1"/>
</dbReference>
<dbReference type="Proteomes" id="UP000280501">
    <property type="component" value="Unassembled WGS sequence"/>
</dbReference>
<keyword evidence="4 7" id="KW-0812">Transmembrane</keyword>
<evidence type="ECO:0000313" key="8">
    <source>
        <dbReference type="EMBL" id="RPF22682.1"/>
    </source>
</evidence>
<feature type="transmembrane region" description="Helical" evidence="7">
    <location>
        <begin position="43"/>
        <end position="61"/>
    </location>
</feature>
<evidence type="ECO:0000256" key="3">
    <source>
        <dbReference type="ARBA" id="ARBA00022475"/>
    </source>
</evidence>
<protein>
    <recommendedName>
        <fullName evidence="7">UPF0056 membrane protein</fullName>
    </recommendedName>
</protein>
<dbReference type="AlphaFoldDB" id="A0A3N4ZB62"/>
<feature type="transmembrane region" description="Helical" evidence="7">
    <location>
        <begin position="67"/>
        <end position="88"/>
    </location>
</feature>